<dbReference type="PANTHER" id="PTHR45033:SF2">
    <property type="entry name" value="ZINC-TYPE ALCOHOL DEHYDROGENASE-LIKE PROTEIN C1773.06C"/>
    <property type="match status" value="1"/>
</dbReference>
<dbReference type="InterPro" id="IPR052711">
    <property type="entry name" value="Zinc_ADH-like"/>
</dbReference>
<dbReference type="CDD" id="cd08276">
    <property type="entry name" value="MDR7"/>
    <property type="match status" value="1"/>
</dbReference>
<dbReference type="SMART" id="SM00829">
    <property type="entry name" value="PKS_ER"/>
    <property type="match status" value="1"/>
</dbReference>
<organism evidence="3 4">
    <name type="scientific">Diplodia corticola</name>
    <dbReference type="NCBI Taxonomy" id="236234"/>
    <lineage>
        <taxon>Eukaryota</taxon>
        <taxon>Fungi</taxon>
        <taxon>Dikarya</taxon>
        <taxon>Ascomycota</taxon>
        <taxon>Pezizomycotina</taxon>
        <taxon>Dothideomycetes</taxon>
        <taxon>Dothideomycetes incertae sedis</taxon>
        <taxon>Botryosphaeriales</taxon>
        <taxon>Botryosphaeriaceae</taxon>
        <taxon>Diplodia</taxon>
    </lineage>
</organism>
<dbReference type="Proteomes" id="UP000183809">
    <property type="component" value="Unassembled WGS sequence"/>
</dbReference>
<dbReference type="InterPro" id="IPR013149">
    <property type="entry name" value="ADH-like_C"/>
</dbReference>
<dbReference type="STRING" id="236234.A0A1J9SMC3"/>
<sequence length="427" mass="45394">MVDKDQNVAWVISSASKLTQLALPTPTPGPDQALIRITAVSLNFRDSLILQHSPAYPRRAAVNLIPCSDGAGTLVAAGASSKWRDRIGASVVVNVNTWIDGDVGDGFDLDATLGGAETNGTLVRYMVMDDERILEAPKGLTDAEAATMCCAGLTAFNALFEGPGGVGKPAKGVTVLTQGTGGVSCFAIQLASAAGATVIATSSTDEKLEVAKKLGATHVINYRKTPKWADEVLRITGGRGVDHVVDVGGAGTIEESLRSARTGGLVSVLGILTEPKQQADLIPAILFGAKTIRGVLGAGSKVMNERFVRFVEEHQVRPAVAVQFEFEQAAEAFARLEKQSEIGKIVIRVDYCEKRQERSGRQAQIGARRHRNQRKPRPGCRKAGSWELGAGMTSAAVQRSFLQRYAPHCLLPVTAHHPSVLSVLSVR</sequence>
<dbReference type="Pfam" id="PF08240">
    <property type="entry name" value="ADH_N"/>
    <property type="match status" value="1"/>
</dbReference>
<dbReference type="OrthoDB" id="3509362at2759"/>
<evidence type="ECO:0000313" key="3">
    <source>
        <dbReference type="EMBL" id="OJD40765.1"/>
    </source>
</evidence>
<accession>A0A1J9SMC3</accession>
<keyword evidence="4" id="KW-1185">Reference proteome</keyword>
<dbReference type="AlphaFoldDB" id="A0A1J9SMC3"/>
<dbReference type="Gene3D" id="3.40.50.720">
    <property type="entry name" value="NAD(P)-binding Rossmann-like Domain"/>
    <property type="match status" value="1"/>
</dbReference>
<feature type="compositionally biased region" description="Basic residues" evidence="1">
    <location>
        <begin position="367"/>
        <end position="380"/>
    </location>
</feature>
<dbReference type="EMBL" id="MNUE01000001">
    <property type="protein sequence ID" value="OJD40765.1"/>
    <property type="molecule type" value="Genomic_DNA"/>
</dbReference>
<feature type="domain" description="Enoyl reductase (ER)" evidence="2">
    <location>
        <begin position="13"/>
        <end position="347"/>
    </location>
</feature>
<dbReference type="GeneID" id="31009924"/>
<name>A0A1J9SMC3_9PEZI</name>
<evidence type="ECO:0000259" key="2">
    <source>
        <dbReference type="SMART" id="SM00829"/>
    </source>
</evidence>
<dbReference type="PANTHER" id="PTHR45033">
    <property type="match status" value="1"/>
</dbReference>
<dbReference type="Gene3D" id="3.90.180.10">
    <property type="entry name" value="Medium-chain alcohol dehydrogenases, catalytic domain"/>
    <property type="match status" value="1"/>
</dbReference>
<protein>
    <submittedName>
        <fullName evidence="3">Nad-p-binding protein</fullName>
    </submittedName>
</protein>
<dbReference type="SUPFAM" id="SSF50129">
    <property type="entry name" value="GroES-like"/>
    <property type="match status" value="1"/>
</dbReference>
<dbReference type="InterPro" id="IPR036291">
    <property type="entry name" value="NAD(P)-bd_dom_sf"/>
</dbReference>
<dbReference type="RefSeq" id="XP_020135608.1">
    <property type="nucleotide sequence ID" value="XM_020269665.1"/>
</dbReference>
<dbReference type="GO" id="GO:0016491">
    <property type="term" value="F:oxidoreductase activity"/>
    <property type="evidence" value="ECO:0007669"/>
    <property type="project" value="InterPro"/>
</dbReference>
<dbReference type="Pfam" id="PF00107">
    <property type="entry name" value="ADH_zinc_N"/>
    <property type="match status" value="1"/>
</dbReference>
<dbReference type="SUPFAM" id="SSF51735">
    <property type="entry name" value="NAD(P)-binding Rossmann-fold domains"/>
    <property type="match status" value="1"/>
</dbReference>
<dbReference type="InterPro" id="IPR020843">
    <property type="entry name" value="ER"/>
</dbReference>
<dbReference type="InterPro" id="IPR013154">
    <property type="entry name" value="ADH-like_N"/>
</dbReference>
<gene>
    <name evidence="3" type="ORF">BKCO1_1000285</name>
</gene>
<evidence type="ECO:0000256" key="1">
    <source>
        <dbReference type="SAM" id="MobiDB-lite"/>
    </source>
</evidence>
<reference evidence="3 4" key="1">
    <citation type="submission" date="2016-10" db="EMBL/GenBank/DDBJ databases">
        <title>Proteomics and genomics reveal pathogen-plant mechanisms compatible with a hemibiotrophic lifestyle of Diplodia corticola.</title>
        <authorList>
            <person name="Fernandes I."/>
            <person name="De Jonge R."/>
            <person name="Van De Peer Y."/>
            <person name="Devreese B."/>
            <person name="Alves A."/>
            <person name="Esteves A.C."/>
        </authorList>
    </citation>
    <scope>NUCLEOTIDE SEQUENCE [LARGE SCALE GENOMIC DNA]</scope>
    <source>
        <strain evidence="3 4">CBS 112549</strain>
    </source>
</reference>
<evidence type="ECO:0000313" key="4">
    <source>
        <dbReference type="Proteomes" id="UP000183809"/>
    </source>
</evidence>
<dbReference type="InterPro" id="IPR011032">
    <property type="entry name" value="GroES-like_sf"/>
</dbReference>
<comment type="caution">
    <text evidence="3">The sequence shown here is derived from an EMBL/GenBank/DDBJ whole genome shotgun (WGS) entry which is preliminary data.</text>
</comment>
<proteinExistence type="predicted"/>
<feature type="region of interest" description="Disordered" evidence="1">
    <location>
        <begin position="360"/>
        <end position="385"/>
    </location>
</feature>